<evidence type="ECO:0000256" key="3">
    <source>
        <dbReference type="ARBA" id="ARBA00022517"/>
    </source>
</evidence>
<sequence>MAGSQLKRLKASLHKEGLIGPQKSKKDKKRDSKSGVKRMDKRAALEGIREQFNPFDLKHNVRGPKFEVTSNRPTNKAIHGRPVEAKTASEERRRQTLMVDEQRKNKVGGIVDRRFGENDPTLAPEERMLERFARETQSRHKKSSMFDLEDDEPGASFDLTHGGQTLSLDGPALVDDFQEDMEGLSDEDEDSEGRRAYLKRKALTEGEDIDVDDAQPDRKKTKQEIYSEIMAKSKAHKAARQEAKEEDEDIREELNKQLHSIRDLLFKTKDPRNNEPLDKAAEDAERVRLEKEYDLRVRQMLQDRRAQPTERTKTDEEQAADASERLQKLEEKRQKRMRGEQESESESESEKEEKEPPADFMEEDEEDEFGLGSGVAKKSKLLPTATDLGFDDEDDFFIEDDLVASGSELSLEEQDEDDEDESDQGGEDDDEFTKGLLAENEIKDPAFSASSSMGSKDDPAGVPYSFASCPETHQQLLDATKNVPIEKLPVVVVRIRTLFHAQLDSRNKAKLGNFTLALIHHLPYLASRRKLAPFSVFEQLIRHIHSLAKTYPIEVADGFRSHLEDVAKKRPLDPNLGDLIIYTAIGTIFPPSDHFHQVVTPAQLEIARFLGQKMPKQLSDLAKGVYLSIMILQYQQVSKRYMPELINFNLHILLALAPQSLKNVPFPVHELPDGLRVNNAQAAEIRKLSCYDCMESERSAKDQNIFKIAIIDSTIKVLDAAATLWAGKSSFLETFEPFKQLLVHLTSRPCRSHFPDALKDRIRKTQTRIEQMLKLAQIQRKPLELHHHRPLAIKSNMPKFEDTFDPSKHYDPDRERAEAAKLRAEFKNERKGAMRELRKDANFMAREKLRIKKAKDEAYEKKYKRLVAEIQGEEGRESNAYAREKEARKKAAKRNK</sequence>
<keyword evidence="9" id="KW-1185">Reference proteome</keyword>
<feature type="compositionally biased region" description="Basic and acidic residues" evidence="7">
    <location>
        <begin position="29"/>
        <end position="42"/>
    </location>
</feature>
<gene>
    <name evidence="8" type="ORF">PG999_006080</name>
</gene>
<evidence type="ECO:0000256" key="4">
    <source>
        <dbReference type="ARBA" id="ARBA00022552"/>
    </source>
</evidence>
<evidence type="ECO:0000256" key="6">
    <source>
        <dbReference type="ARBA" id="ARBA00024695"/>
    </source>
</evidence>
<dbReference type="PANTHER" id="PTHR23183:SF0">
    <property type="entry name" value="NUCLEOLAR PROTEIN 14"/>
    <property type="match status" value="1"/>
</dbReference>
<dbReference type="Pfam" id="PF04147">
    <property type="entry name" value="Nop14"/>
    <property type="match status" value="1"/>
</dbReference>
<dbReference type="GO" id="GO:0032040">
    <property type="term" value="C:small-subunit processome"/>
    <property type="evidence" value="ECO:0007669"/>
    <property type="project" value="InterPro"/>
</dbReference>
<name>A0AAW0QR75_9PEZI</name>
<evidence type="ECO:0000256" key="5">
    <source>
        <dbReference type="ARBA" id="ARBA00023242"/>
    </source>
</evidence>
<feature type="compositionally biased region" description="Acidic residues" evidence="7">
    <location>
        <begin position="205"/>
        <end position="214"/>
    </location>
</feature>
<evidence type="ECO:0000313" key="9">
    <source>
        <dbReference type="Proteomes" id="UP001392437"/>
    </source>
</evidence>
<evidence type="ECO:0000256" key="7">
    <source>
        <dbReference type="SAM" id="MobiDB-lite"/>
    </source>
</evidence>
<evidence type="ECO:0000256" key="1">
    <source>
        <dbReference type="ARBA" id="ARBA00004604"/>
    </source>
</evidence>
<evidence type="ECO:0000313" key="8">
    <source>
        <dbReference type="EMBL" id="KAK8114011.1"/>
    </source>
</evidence>
<feature type="compositionally biased region" description="Basic and acidic residues" evidence="7">
    <location>
        <begin position="252"/>
        <end position="341"/>
    </location>
</feature>
<feature type="region of interest" description="Disordered" evidence="7">
    <location>
        <begin position="61"/>
        <end position="105"/>
    </location>
</feature>
<keyword evidence="4" id="KW-0698">rRNA processing</keyword>
<feature type="region of interest" description="Disordered" evidence="7">
    <location>
        <begin position="407"/>
        <end position="431"/>
    </location>
</feature>
<evidence type="ECO:0000256" key="2">
    <source>
        <dbReference type="ARBA" id="ARBA00007466"/>
    </source>
</evidence>
<feature type="compositionally biased region" description="Acidic residues" evidence="7">
    <location>
        <begin position="360"/>
        <end position="369"/>
    </location>
</feature>
<keyword evidence="5" id="KW-0539">Nucleus</keyword>
<comment type="function">
    <text evidence="6">Involved in nucleolar processing of pre-18S ribosomal RNA. Has a role in the nuclear export of 40S pre-ribosomal subunit to the cytoplasm.</text>
</comment>
<feature type="compositionally biased region" description="Basic and acidic residues" evidence="7">
    <location>
        <begin position="215"/>
        <end position="225"/>
    </location>
</feature>
<feature type="region of interest" description="Disordered" evidence="7">
    <location>
        <begin position="1"/>
        <end position="42"/>
    </location>
</feature>
<feature type="region of interest" description="Disordered" evidence="7">
    <location>
        <begin position="133"/>
        <end position="392"/>
    </location>
</feature>
<comment type="caution">
    <text evidence="8">The sequence shown here is derived from an EMBL/GenBank/DDBJ whole genome shotgun (WGS) entry which is preliminary data.</text>
</comment>
<dbReference type="AlphaFoldDB" id="A0AAW0QR75"/>
<dbReference type="GO" id="GO:0030692">
    <property type="term" value="C:Noc4p-Nop14p complex"/>
    <property type="evidence" value="ECO:0007669"/>
    <property type="project" value="TreeGrafter"/>
</dbReference>
<reference evidence="8 9" key="1">
    <citation type="submission" date="2023-01" db="EMBL/GenBank/DDBJ databases">
        <title>Analysis of 21 Apiospora genomes using comparative genomics revels a genus with tremendous synthesis potential of carbohydrate active enzymes and secondary metabolites.</title>
        <authorList>
            <person name="Sorensen T."/>
        </authorList>
    </citation>
    <scope>NUCLEOTIDE SEQUENCE [LARGE SCALE GENOMIC DNA]</scope>
    <source>
        <strain evidence="8 9">CBS 117206</strain>
    </source>
</reference>
<dbReference type="GO" id="GO:0030490">
    <property type="term" value="P:maturation of SSU-rRNA"/>
    <property type="evidence" value="ECO:0007669"/>
    <property type="project" value="TreeGrafter"/>
</dbReference>
<feature type="compositionally biased region" description="Acidic residues" evidence="7">
    <location>
        <begin position="176"/>
        <end position="191"/>
    </location>
</feature>
<organism evidence="8 9">
    <name type="scientific">Apiospora kogelbergensis</name>
    <dbReference type="NCBI Taxonomy" id="1337665"/>
    <lineage>
        <taxon>Eukaryota</taxon>
        <taxon>Fungi</taxon>
        <taxon>Dikarya</taxon>
        <taxon>Ascomycota</taxon>
        <taxon>Pezizomycotina</taxon>
        <taxon>Sordariomycetes</taxon>
        <taxon>Xylariomycetidae</taxon>
        <taxon>Amphisphaeriales</taxon>
        <taxon>Apiosporaceae</taxon>
        <taxon>Apiospora</taxon>
    </lineage>
</organism>
<comment type="subcellular location">
    <subcellularLocation>
        <location evidence="1">Nucleus</location>
        <location evidence="1">Nucleolus</location>
    </subcellularLocation>
</comment>
<keyword evidence="3" id="KW-0690">Ribosome biogenesis</keyword>
<feature type="compositionally biased region" description="Acidic residues" evidence="7">
    <location>
        <begin position="410"/>
        <end position="431"/>
    </location>
</feature>
<dbReference type="PANTHER" id="PTHR23183">
    <property type="entry name" value="NOP14"/>
    <property type="match status" value="1"/>
</dbReference>
<protein>
    <submittedName>
        <fullName evidence="8">Nucleolar protein 14</fullName>
    </submittedName>
</protein>
<dbReference type="Proteomes" id="UP001392437">
    <property type="component" value="Unassembled WGS sequence"/>
</dbReference>
<comment type="similarity">
    <text evidence="2">Belongs to the NOP14 family.</text>
</comment>
<dbReference type="EMBL" id="JAQQWP010000006">
    <property type="protein sequence ID" value="KAK8114011.1"/>
    <property type="molecule type" value="Genomic_DNA"/>
</dbReference>
<feature type="compositionally biased region" description="Basic and acidic residues" evidence="7">
    <location>
        <begin position="81"/>
        <end position="104"/>
    </location>
</feature>
<dbReference type="InterPro" id="IPR007276">
    <property type="entry name" value="Nop14"/>
</dbReference>
<feature type="compositionally biased region" description="Basic and acidic residues" evidence="7">
    <location>
        <begin position="873"/>
        <end position="889"/>
    </location>
</feature>
<feature type="region of interest" description="Disordered" evidence="7">
    <location>
        <begin position="870"/>
        <end position="896"/>
    </location>
</feature>
<accession>A0AAW0QR75</accession>
<proteinExistence type="inferred from homology"/>